<dbReference type="EMBL" id="SNQI01000003">
    <property type="protein sequence ID" value="TEW74070.1"/>
    <property type="molecule type" value="Genomic_DNA"/>
</dbReference>
<keyword evidence="3" id="KW-1185">Reference proteome</keyword>
<dbReference type="PANTHER" id="PTHR43792">
    <property type="entry name" value="GNAT FAMILY, PUTATIVE (AFU_ORTHOLOGUE AFUA_3G00765)-RELATED-RELATED"/>
    <property type="match status" value="1"/>
</dbReference>
<organism evidence="2 3">
    <name type="scientific">Gramella jeungdoensis</name>
    <dbReference type="NCBI Taxonomy" id="708091"/>
    <lineage>
        <taxon>Bacteria</taxon>
        <taxon>Pseudomonadati</taxon>
        <taxon>Bacteroidota</taxon>
        <taxon>Flavobacteriia</taxon>
        <taxon>Flavobacteriales</taxon>
        <taxon>Flavobacteriaceae</taxon>
        <taxon>Christiangramia</taxon>
    </lineage>
</organism>
<dbReference type="OrthoDB" id="9788916at2"/>
<dbReference type="InterPro" id="IPR016181">
    <property type="entry name" value="Acyl_CoA_acyltransferase"/>
</dbReference>
<comment type="caution">
    <text evidence="2">The sequence shown here is derived from an EMBL/GenBank/DDBJ whole genome shotgun (WGS) entry which is preliminary data.</text>
</comment>
<gene>
    <name evidence="2" type="ORF">E2488_11395</name>
</gene>
<feature type="domain" description="N-acetyltransferase" evidence="1">
    <location>
        <begin position="10"/>
        <end position="165"/>
    </location>
</feature>
<evidence type="ECO:0000259" key="1">
    <source>
        <dbReference type="PROSITE" id="PS51186"/>
    </source>
</evidence>
<dbReference type="Gene3D" id="3.40.630.30">
    <property type="match status" value="1"/>
</dbReference>
<evidence type="ECO:0000313" key="3">
    <source>
        <dbReference type="Proteomes" id="UP000298517"/>
    </source>
</evidence>
<dbReference type="Proteomes" id="UP000298517">
    <property type="component" value="Unassembled WGS sequence"/>
</dbReference>
<dbReference type="Pfam" id="PF13302">
    <property type="entry name" value="Acetyltransf_3"/>
    <property type="match status" value="1"/>
</dbReference>
<evidence type="ECO:0000313" key="2">
    <source>
        <dbReference type="EMBL" id="TEW74070.1"/>
    </source>
</evidence>
<dbReference type="InterPro" id="IPR000182">
    <property type="entry name" value="GNAT_dom"/>
</dbReference>
<keyword evidence="2" id="KW-0808">Transferase</keyword>
<name>A0A4Y8AS94_9FLAO</name>
<protein>
    <submittedName>
        <fullName evidence="2">N-acetyltransferase</fullName>
    </submittedName>
</protein>
<reference evidence="2 3" key="1">
    <citation type="journal article" date="2011" name="J. Microbiol.">
        <title>Gramella jeungdoensis sp. nov., isolated from a solar saltern in Korea.</title>
        <authorList>
            <person name="Joung Y."/>
            <person name="Kim H."/>
            <person name="Jang T."/>
            <person name="Ahn T.S."/>
            <person name="Joh K."/>
        </authorList>
    </citation>
    <scope>NUCLEOTIDE SEQUENCE [LARGE SCALE GENOMIC DNA]</scope>
    <source>
        <strain evidence="2 3">KCTC 23123</strain>
    </source>
</reference>
<sequence>MKKIIVTERLYLRELNETDYKYFYNLNLDKDVLEYTGDKPFKNLEESKKFLKNYKPYKKYGCGRWAVIDKKNDAFLGWCGIKFTQSLNEYDIGFRFFKKYWGKGFATESAKSCIEYGINNLKINEIVGRAMKENKASIRVLEKIGLEYHADFDFDGNKGVLYKTK</sequence>
<dbReference type="GO" id="GO:0016747">
    <property type="term" value="F:acyltransferase activity, transferring groups other than amino-acyl groups"/>
    <property type="evidence" value="ECO:0007669"/>
    <property type="project" value="InterPro"/>
</dbReference>
<dbReference type="PROSITE" id="PS51186">
    <property type="entry name" value="GNAT"/>
    <property type="match status" value="1"/>
</dbReference>
<dbReference type="SUPFAM" id="SSF55729">
    <property type="entry name" value="Acyl-CoA N-acyltransferases (Nat)"/>
    <property type="match status" value="1"/>
</dbReference>
<proteinExistence type="predicted"/>
<dbReference type="AlphaFoldDB" id="A0A4Y8AS94"/>
<dbReference type="RefSeq" id="WP_134248468.1">
    <property type="nucleotide sequence ID" value="NZ_SNQI01000003.1"/>
</dbReference>
<dbReference type="PANTHER" id="PTHR43792:SF1">
    <property type="entry name" value="N-ACETYLTRANSFERASE DOMAIN-CONTAINING PROTEIN"/>
    <property type="match status" value="1"/>
</dbReference>
<accession>A0A4Y8AS94</accession>
<dbReference type="InterPro" id="IPR051531">
    <property type="entry name" value="N-acetyltransferase"/>
</dbReference>